<reference evidence="1 2" key="1">
    <citation type="submission" date="2013-05" db="EMBL/GenBank/DDBJ databases">
        <title>Draft genome of the parasitic nematode Anyclostoma ceylanicum.</title>
        <authorList>
            <person name="Mitreva M."/>
        </authorList>
    </citation>
    <scope>NUCLEOTIDE SEQUENCE [LARGE SCALE GENOMIC DNA]</scope>
</reference>
<sequence>MNESGQHGPEHYIKKFSNQTARGDDFWKALDETAAIGYEGPDGGTLKMWHFGSQWTKQVD</sequence>
<organism evidence="1 2">
    <name type="scientific">Ancylostoma ceylanicum</name>
    <dbReference type="NCBI Taxonomy" id="53326"/>
    <lineage>
        <taxon>Eukaryota</taxon>
        <taxon>Metazoa</taxon>
        <taxon>Ecdysozoa</taxon>
        <taxon>Nematoda</taxon>
        <taxon>Chromadorea</taxon>
        <taxon>Rhabditida</taxon>
        <taxon>Rhabditina</taxon>
        <taxon>Rhabditomorpha</taxon>
        <taxon>Strongyloidea</taxon>
        <taxon>Ancylostomatidae</taxon>
        <taxon>Ancylostomatinae</taxon>
        <taxon>Ancylostoma</taxon>
    </lineage>
</organism>
<name>A0A0D6LPP8_9BILA</name>
<gene>
    <name evidence="1" type="ORF">ANCCEY_08920</name>
</gene>
<keyword evidence="2" id="KW-1185">Reference proteome</keyword>
<accession>A0A0D6LPP8</accession>
<dbReference type="EMBL" id="KE125075">
    <property type="protein sequence ID" value="EPB71996.1"/>
    <property type="molecule type" value="Genomic_DNA"/>
</dbReference>
<proteinExistence type="predicted"/>
<evidence type="ECO:0000313" key="1">
    <source>
        <dbReference type="EMBL" id="EPB71996.1"/>
    </source>
</evidence>
<protein>
    <submittedName>
        <fullName evidence="1">Uncharacterized protein</fullName>
    </submittedName>
</protein>
<evidence type="ECO:0000313" key="2">
    <source>
        <dbReference type="Proteomes" id="UP000054495"/>
    </source>
</evidence>
<dbReference type="Proteomes" id="UP000054495">
    <property type="component" value="Unassembled WGS sequence"/>
</dbReference>
<dbReference type="AlphaFoldDB" id="A0A0D6LPP8"/>